<sequence length="118" mass="12918">MPLLRSRRRRFLHRLWFSIWLYLCLPLASPSPFHSKPNIPLSASLPLPQILQRSPCLRSLVPFASIQPLPAPPGGSATIIEPHLASKAHGSTFHSSASAPLSLSLPLPPLRILVPEAL</sequence>
<keyword evidence="3" id="KW-1185">Reference proteome</keyword>
<comment type="caution">
    <text evidence="2">The sequence shown here is derived from an EMBL/GenBank/DDBJ whole genome shotgun (WGS) entry which is preliminary data.</text>
</comment>
<proteinExistence type="predicted"/>
<gene>
    <name evidence="2" type="ORF">R3P38DRAFT_3180182</name>
</gene>
<dbReference type="Proteomes" id="UP001362999">
    <property type="component" value="Unassembled WGS sequence"/>
</dbReference>
<dbReference type="EMBL" id="JAWWNJ010000015">
    <property type="protein sequence ID" value="KAK7040470.1"/>
    <property type="molecule type" value="Genomic_DNA"/>
</dbReference>
<accession>A0AAW0CQ78</accession>
<feature type="chain" id="PRO_5043631510" evidence="1">
    <location>
        <begin position="31"/>
        <end position="118"/>
    </location>
</feature>
<feature type="signal peptide" evidence="1">
    <location>
        <begin position="1"/>
        <end position="30"/>
    </location>
</feature>
<keyword evidence="1" id="KW-0732">Signal</keyword>
<dbReference type="AlphaFoldDB" id="A0AAW0CQ78"/>
<reference evidence="2 3" key="1">
    <citation type="journal article" date="2024" name="J Genomics">
        <title>Draft genome sequencing and assembly of Favolaschia claudopus CIRM-BRFM 2984 isolated from oak limbs.</title>
        <authorList>
            <person name="Navarro D."/>
            <person name="Drula E."/>
            <person name="Chaduli D."/>
            <person name="Cazenave R."/>
            <person name="Ahrendt S."/>
            <person name="Wang J."/>
            <person name="Lipzen A."/>
            <person name="Daum C."/>
            <person name="Barry K."/>
            <person name="Grigoriev I.V."/>
            <person name="Favel A."/>
            <person name="Rosso M.N."/>
            <person name="Martin F."/>
        </authorList>
    </citation>
    <scope>NUCLEOTIDE SEQUENCE [LARGE SCALE GENOMIC DNA]</scope>
    <source>
        <strain evidence="2 3">CIRM-BRFM 2984</strain>
    </source>
</reference>
<evidence type="ECO:0000313" key="2">
    <source>
        <dbReference type="EMBL" id="KAK7040470.1"/>
    </source>
</evidence>
<name>A0AAW0CQ78_9AGAR</name>
<evidence type="ECO:0000313" key="3">
    <source>
        <dbReference type="Proteomes" id="UP001362999"/>
    </source>
</evidence>
<organism evidence="2 3">
    <name type="scientific">Favolaschia claudopus</name>
    <dbReference type="NCBI Taxonomy" id="2862362"/>
    <lineage>
        <taxon>Eukaryota</taxon>
        <taxon>Fungi</taxon>
        <taxon>Dikarya</taxon>
        <taxon>Basidiomycota</taxon>
        <taxon>Agaricomycotina</taxon>
        <taxon>Agaricomycetes</taxon>
        <taxon>Agaricomycetidae</taxon>
        <taxon>Agaricales</taxon>
        <taxon>Marasmiineae</taxon>
        <taxon>Mycenaceae</taxon>
        <taxon>Favolaschia</taxon>
    </lineage>
</organism>
<protein>
    <submittedName>
        <fullName evidence="2">Uncharacterized protein</fullName>
    </submittedName>
</protein>
<evidence type="ECO:0000256" key="1">
    <source>
        <dbReference type="SAM" id="SignalP"/>
    </source>
</evidence>